<reference evidence="2" key="1">
    <citation type="journal article" date="2014" name="Front. Microbiol.">
        <title>High frequency of phylogenetically diverse reductive dehalogenase-homologous genes in deep subseafloor sedimentary metagenomes.</title>
        <authorList>
            <person name="Kawai M."/>
            <person name="Futagami T."/>
            <person name="Toyoda A."/>
            <person name="Takaki Y."/>
            <person name="Nishi S."/>
            <person name="Hori S."/>
            <person name="Arai W."/>
            <person name="Tsubouchi T."/>
            <person name="Morono Y."/>
            <person name="Uchiyama I."/>
            <person name="Ito T."/>
            <person name="Fujiyama A."/>
            <person name="Inagaki F."/>
            <person name="Takami H."/>
        </authorList>
    </citation>
    <scope>NUCLEOTIDE SEQUENCE</scope>
    <source>
        <strain evidence="2">Expedition CK06-06</strain>
    </source>
</reference>
<dbReference type="InterPro" id="IPR002716">
    <property type="entry name" value="PIN_dom"/>
</dbReference>
<dbReference type="InterPro" id="IPR029060">
    <property type="entry name" value="PIN-like_dom_sf"/>
</dbReference>
<sequence length="133" mass="14988">MKSVFADTFYFLALLNERDPAHAPAADASRGFKGRIVTTAWVLTEVADAMSERRNRAEFLGLLHDLRRNPRAVIVPPTEDLFERGVALYAERPDKDWSLTDCISFVVMRDTSITEALTGDRHFEQAGFTALLE</sequence>
<evidence type="ECO:0000313" key="2">
    <source>
        <dbReference type="EMBL" id="GAG50444.1"/>
    </source>
</evidence>
<dbReference type="Gene3D" id="3.40.50.1010">
    <property type="entry name" value="5'-nuclease"/>
    <property type="match status" value="1"/>
</dbReference>
<dbReference type="GO" id="GO:0004521">
    <property type="term" value="F:RNA endonuclease activity"/>
    <property type="evidence" value="ECO:0007669"/>
    <property type="project" value="InterPro"/>
</dbReference>
<dbReference type="SUPFAM" id="SSF88723">
    <property type="entry name" value="PIN domain-like"/>
    <property type="match status" value="1"/>
</dbReference>
<dbReference type="Pfam" id="PF01850">
    <property type="entry name" value="PIN"/>
    <property type="match status" value="1"/>
</dbReference>
<proteinExistence type="predicted"/>
<dbReference type="EMBL" id="BARS01053300">
    <property type="protein sequence ID" value="GAG50444.1"/>
    <property type="molecule type" value="Genomic_DNA"/>
</dbReference>
<dbReference type="GO" id="GO:0016075">
    <property type="term" value="P:rRNA catabolic process"/>
    <property type="evidence" value="ECO:0007669"/>
    <property type="project" value="TreeGrafter"/>
</dbReference>
<comment type="caution">
    <text evidence="2">The sequence shown here is derived from an EMBL/GenBank/DDBJ whole genome shotgun (WGS) entry which is preliminary data.</text>
</comment>
<organism evidence="2">
    <name type="scientific">marine sediment metagenome</name>
    <dbReference type="NCBI Taxonomy" id="412755"/>
    <lineage>
        <taxon>unclassified sequences</taxon>
        <taxon>metagenomes</taxon>
        <taxon>ecological metagenomes</taxon>
    </lineage>
</organism>
<dbReference type="PANTHER" id="PTHR42188">
    <property type="entry name" value="23S RRNA-SPECIFIC ENDONUCLEASE VAPC20"/>
    <property type="match status" value="1"/>
</dbReference>
<accession>X0Y3I6</accession>
<name>X0Y3I6_9ZZZZ</name>
<dbReference type="AlphaFoldDB" id="X0Y3I6"/>
<protein>
    <recommendedName>
        <fullName evidence="1">PIN domain-containing protein</fullName>
    </recommendedName>
</protein>
<gene>
    <name evidence="2" type="ORF">S01H1_79114</name>
</gene>
<evidence type="ECO:0000259" key="1">
    <source>
        <dbReference type="Pfam" id="PF01850"/>
    </source>
</evidence>
<dbReference type="PANTHER" id="PTHR42188:SF1">
    <property type="entry name" value="23S RRNA-SPECIFIC ENDONUCLEASE VAPC20"/>
    <property type="match status" value="1"/>
</dbReference>
<dbReference type="InterPro" id="IPR039018">
    <property type="entry name" value="VapC20-like"/>
</dbReference>
<feature type="domain" description="PIN" evidence="1">
    <location>
        <begin position="5"/>
        <end position="127"/>
    </location>
</feature>